<keyword evidence="7" id="KW-1185">Reference proteome</keyword>
<name>A0A1I1E2V4_9GAMM</name>
<dbReference type="PANTHER" id="PTHR33449:SF1">
    <property type="entry name" value="NUCLEOID-ASSOCIATED PROTEIN YBAB"/>
    <property type="match status" value="1"/>
</dbReference>
<dbReference type="Gene3D" id="3.30.1310.10">
    <property type="entry name" value="Nucleoid-associated protein YbaB-like domain"/>
    <property type="match status" value="1"/>
</dbReference>
<dbReference type="PANTHER" id="PTHR33449">
    <property type="entry name" value="NUCLEOID-ASSOCIATED PROTEIN YBAB"/>
    <property type="match status" value="1"/>
</dbReference>
<evidence type="ECO:0000313" key="6">
    <source>
        <dbReference type="EMBL" id="SFB81609.1"/>
    </source>
</evidence>
<evidence type="ECO:0000256" key="3">
    <source>
        <dbReference type="ARBA" id="ARBA00023125"/>
    </source>
</evidence>
<dbReference type="GO" id="GO:0003677">
    <property type="term" value="F:DNA binding"/>
    <property type="evidence" value="ECO:0007669"/>
    <property type="project" value="UniProtKB-UniRule"/>
</dbReference>
<accession>A0A1I1E2V4</accession>
<dbReference type="Proteomes" id="UP000199058">
    <property type="component" value="Unassembled WGS sequence"/>
</dbReference>
<comment type="subunit">
    <text evidence="1 4">Homodimer.</text>
</comment>
<dbReference type="GO" id="GO:0043590">
    <property type="term" value="C:bacterial nucleoid"/>
    <property type="evidence" value="ECO:0007669"/>
    <property type="project" value="UniProtKB-UniRule"/>
</dbReference>
<comment type="subcellular location">
    <subcellularLocation>
        <location evidence="4">Cytoplasm</location>
        <location evidence="4">Nucleoid</location>
    </subcellularLocation>
</comment>
<evidence type="ECO:0000256" key="2">
    <source>
        <dbReference type="ARBA" id="ARBA00022490"/>
    </source>
</evidence>
<evidence type="ECO:0000256" key="1">
    <source>
        <dbReference type="ARBA" id="ARBA00011738"/>
    </source>
</evidence>
<evidence type="ECO:0000256" key="5">
    <source>
        <dbReference type="SAM" id="MobiDB-lite"/>
    </source>
</evidence>
<protein>
    <recommendedName>
        <fullName evidence="4">Nucleoid-associated protein SAMN05660443_0308</fullName>
    </recommendedName>
</protein>
<dbReference type="EMBL" id="FOLH01000001">
    <property type="protein sequence ID" value="SFB81609.1"/>
    <property type="molecule type" value="Genomic_DNA"/>
</dbReference>
<evidence type="ECO:0000256" key="4">
    <source>
        <dbReference type="HAMAP-Rule" id="MF_00274"/>
    </source>
</evidence>
<dbReference type="FunFam" id="3.30.1310.10:FF:000001">
    <property type="entry name" value="Nucleoid-associated protein YbaB"/>
    <property type="match status" value="1"/>
</dbReference>
<comment type="similarity">
    <text evidence="4">Belongs to the YbaB/EbfC family.</text>
</comment>
<dbReference type="Pfam" id="PF02575">
    <property type="entry name" value="YbaB_DNA_bd"/>
    <property type="match status" value="1"/>
</dbReference>
<dbReference type="OrthoDB" id="9808738at2"/>
<sequence>MFKGMGDMGNMMKQAQEMQEKMQKLQEEAANATATGESGAGMVKVTMTGRHDVRKVELDPSLMEEDKEMLEDLLAAAVNDAVRKVEQASQEKMKELTAGIPLPPGFKMPF</sequence>
<dbReference type="AlphaFoldDB" id="A0A1I1E2V4"/>
<proteinExistence type="inferred from homology"/>
<dbReference type="SUPFAM" id="SSF82607">
    <property type="entry name" value="YbaB-like"/>
    <property type="match status" value="1"/>
</dbReference>
<comment type="function">
    <text evidence="4">Binds to DNA and alters its conformation. May be involved in regulation of gene expression, nucleoid organization and DNA protection.</text>
</comment>
<keyword evidence="3 4" id="KW-0238">DNA-binding</keyword>
<reference evidence="6 7" key="1">
    <citation type="submission" date="2016-10" db="EMBL/GenBank/DDBJ databases">
        <authorList>
            <person name="de Groot N.N."/>
        </authorList>
    </citation>
    <scope>NUCLEOTIDE SEQUENCE [LARGE SCALE GENOMIC DNA]</scope>
    <source>
        <strain evidence="6 7">DSM 18438</strain>
    </source>
</reference>
<evidence type="ECO:0000313" key="7">
    <source>
        <dbReference type="Proteomes" id="UP000199058"/>
    </source>
</evidence>
<dbReference type="GO" id="GO:0005829">
    <property type="term" value="C:cytosol"/>
    <property type="evidence" value="ECO:0007669"/>
    <property type="project" value="TreeGrafter"/>
</dbReference>
<keyword evidence="2 4" id="KW-0963">Cytoplasm</keyword>
<feature type="region of interest" description="Disordered" evidence="5">
    <location>
        <begin position="1"/>
        <end position="46"/>
    </location>
</feature>
<dbReference type="InterPro" id="IPR036894">
    <property type="entry name" value="YbaB-like_sf"/>
</dbReference>
<dbReference type="HAMAP" id="MF_00274">
    <property type="entry name" value="DNA_YbaB_EbfC"/>
    <property type="match status" value="1"/>
</dbReference>
<organism evidence="6 7">
    <name type="scientific">Marinospirillum celere</name>
    <dbReference type="NCBI Taxonomy" id="1122252"/>
    <lineage>
        <taxon>Bacteria</taxon>
        <taxon>Pseudomonadati</taxon>
        <taxon>Pseudomonadota</taxon>
        <taxon>Gammaproteobacteria</taxon>
        <taxon>Oceanospirillales</taxon>
        <taxon>Oceanospirillaceae</taxon>
        <taxon>Marinospirillum</taxon>
    </lineage>
</organism>
<feature type="compositionally biased region" description="Basic and acidic residues" evidence="5">
    <location>
        <begin position="18"/>
        <end position="27"/>
    </location>
</feature>
<dbReference type="InterPro" id="IPR004401">
    <property type="entry name" value="YbaB/EbfC"/>
</dbReference>
<dbReference type="RefSeq" id="WP_091958132.1">
    <property type="nucleotide sequence ID" value="NZ_FOLH01000001.1"/>
</dbReference>
<dbReference type="STRING" id="1122252.SAMN05660443_0308"/>
<dbReference type="NCBIfam" id="TIGR00103">
    <property type="entry name" value="DNA_YbaB_EbfC"/>
    <property type="match status" value="1"/>
</dbReference>
<gene>
    <name evidence="6" type="ORF">SAMN05660443_0308</name>
</gene>
<dbReference type="PIRSF" id="PIRSF004555">
    <property type="entry name" value="UCP004555"/>
    <property type="match status" value="1"/>
</dbReference>